<keyword evidence="3" id="KW-1185">Reference proteome</keyword>
<keyword evidence="1" id="KW-0732">Signal</keyword>
<name>A0ABW5XAQ1_9FLAO</name>
<evidence type="ECO:0000313" key="2">
    <source>
        <dbReference type="EMBL" id="MFD2834776.1"/>
    </source>
</evidence>
<accession>A0ABW5XAQ1</accession>
<dbReference type="RefSeq" id="WP_251743113.1">
    <property type="nucleotide sequence ID" value="NZ_JBHUOJ010000034.1"/>
</dbReference>
<dbReference type="EMBL" id="JBHUOJ010000034">
    <property type="protein sequence ID" value="MFD2834776.1"/>
    <property type="molecule type" value="Genomic_DNA"/>
</dbReference>
<dbReference type="Proteomes" id="UP001597438">
    <property type="component" value="Unassembled WGS sequence"/>
</dbReference>
<feature type="chain" id="PRO_5046401566" evidence="1">
    <location>
        <begin position="25"/>
        <end position="257"/>
    </location>
</feature>
<evidence type="ECO:0000313" key="3">
    <source>
        <dbReference type="Proteomes" id="UP001597438"/>
    </source>
</evidence>
<gene>
    <name evidence="2" type="ORF">ACFSYS_15910</name>
</gene>
<protein>
    <submittedName>
        <fullName evidence="2">Uncharacterized protein</fullName>
    </submittedName>
</protein>
<sequence>MKITRFKLVNVLVLCILLTTGMTAQESKNQMFLVHEDYVRPGMSQEHEKVDTELKKAVLANGMEAKLNWLTVVNEEGLYRYLVPMQNYAMLDNDPFEELQKKMGKEKFDAMMNKYKDNYSQHGDYFIHLDNDLSYMPDGISQTQTGKNYRNLIVFTPKIGMATEFRDQAKKIKEIFSAKGSKMHYRVYNSGIGVMPGYFMVAISASNQTEMDSMSEANNKLLGEEFANAYTALIKMCDKVKTERAWIREDLSILPKN</sequence>
<organism evidence="2 3">
    <name type="scientific">Christiangramia antarctica</name>
    <dbReference type="NCBI Taxonomy" id="2058158"/>
    <lineage>
        <taxon>Bacteria</taxon>
        <taxon>Pseudomonadati</taxon>
        <taxon>Bacteroidota</taxon>
        <taxon>Flavobacteriia</taxon>
        <taxon>Flavobacteriales</taxon>
        <taxon>Flavobacteriaceae</taxon>
        <taxon>Christiangramia</taxon>
    </lineage>
</organism>
<evidence type="ECO:0000256" key="1">
    <source>
        <dbReference type="SAM" id="SignalP"/>
    </source>
</evidence>
<proteinExistence type="predicted"/>
<comment type="caution">
    <text evidence="2">The sequence shown here is derived from an EMBL/GenBank/DDBJ whole genome shotgun (WGS) entry which is preliminary data.</text>
</comment>
<reference evidence="3" key="1">
    <citation type="journal article" date="2019" name="Int. J. Syst. Evol. Microbiol.">
        <title>The Global Catalogue of Microorganisms (GCM) 10K type strain sequencing project: providing services to taxonomists for standard genome sequencing and annotation.</title>
        <authorList>
            <consortium name="The Broad Institute Genomics Platform"/>
            <consortium name="The Broad Institute Genome Sequencing Center for Infectious Disease"/>
            <person name="Wu L."/>
            <person name="Ma J."/>
        </authorList>
    </citation>
    <scope>NUCLEOTIDE SEQUENCE [LARGE SCALE GENOMIC DNA]</scope>
    <source>
        <strain evidence="3">KCTC 52925</strain>
    </source>
</reference>
<feature type="signal peptide" evidence="1">
    <location>
        <begin position="1"/>
        <end position="24"/>
    </location>
</feature>